<dbReference type="EMBL" id="CP012678">
    <property type="protein sequence ID" value="ALF58872.1"/>
    <property type="molecule type" value="Genomic_DNA"/>
</dbReference>
<dbReference type="STRING" id="45610.AOC03_01415"/>
<proteinExistence type="predicted"/>
<dbReference type="AlphaFoldDB" id="A0A0M4SVZ5"/>
<accession>A0A0M4SVZ5</accession>
<organism evidence="1 2">
    <name type="scientific">Psychrobacter urativorans</name>
    <dbReference type="NCBI Taxonomy" id="45610"/>
    <lineage>
        <taxon>Bacteria</taxon>
        <taxon>Pseudomonadati</taxon>
        <taxon>Pseudomonadota</taxon>
        <taxon>Gammaproteobacteria</taxon>
        <taxon>Moraxellales</taxon>
        <taxon>Moraxellaceae</taxon>
        <taxon>Psychrobacter</taxon>
    </lineage>
</organism>
<dbReference type="KEGG" id="pur:AOC03_01415"/>
<reference evidence="1 2" key="1">
    <citation type="submission" date="2015-09" db="EMBL/GenBank/DDBJ databases">
        <title>Complete genome of Psychrobacter urativorans R10.10B.</title>
        <authorList>
            <person name="See-Too W.S."/>
            <person name="Chan K.G."/>
        </authorList>
    </citation>
    <scope>NUCLEOTIDE SEQUENCE [LARGE SCALE GENOMIC DNA]</scope>
    <source>
        <strain evidence="1 2">R10.10B</strain>
    </source>
</reference>
<name>A0A0M4SVZ5_9GAMM</name>
<keyword evidence="2" id="KW-1185">Reference proteome</keyword>
<sequence length="95" mass="10337">MILGLSLMSCDALYSTSTTKSTAADNHFKKATSALDKSLAATDMSDSDFNKLTQAIQPNFSNKPLPQSDLTLADKKKRSDCGFNMRVTDKAKQLT</sequence>
<gene>
    <name evidence="1" type="ORF">AOC03_01415</name>
</gene>
<protein>
    <submittedName>
        <fullName evidence="1">Uncharacterized protein</fullName>
    </submittedName>
</protein>
<dbReference type="Proteomes" id="UP000059847">
    <property type="component" value="Chromosome"/>
</dbReference>
<evidence type="ECO:0000313" key="2">
    <source>
        <dbReference type="Proteomes" id="UP000059847"/>
    </source>
</evidence>
<evidence type="ECO:0000313" key="1">
    <source>
        <dbReference type="EMBL" id="ALF58872.1"/>
    </source>
</evidence>